<dbReference type="Proteomes" id="UP000621454">
    <property type="component" value="Unassembled WGS sequence"/>
</dbReference>
<dbReference type="InterPro" id="IPR009100">
    <property type="entry name" value="AcylCoA_DH/oxidase_NM_dom_sf"/>
</dbReference>
<dbReference type="InterPro" id="IPR037069">
    <property type="entry name" value="AcylCoA_DH/ox_N_sf"/>
</dbReference>
<dbReference type="InterPro" id="IPR013786">
    <property type="entry name" value="AcylCoA_DH/ox_N"/>
</dbReference>
<dbReference type="GO" id="GO:0016627">
    <property type="term" value="F:oxidoreductase activity, acting on the CH-CH group of donors"/>
    <property type="evidence" value="ECO:0007669"/>
    <property type="project" value="InterPro"/>
</dbReference>
<evidence type="ECO:0000259" key="1">
    <source>
        <dbReference type="Pfam" id="PF02771"/>
    </source>
</evidence>
<proteinExistence type="predicted"/>
<evidence type="ECO:0000313" key="2">
    <source>
        <dbReference type="EMBL" id="GGB39202.1"/>
    </source>
</evidence>
<dbReference type="RefSeq" id="WP_188587266.1">
    <property type="nucleotide sequence ID" value="NZ_BMGC01000023.1"/>
</dbReference>
<gene>
    <name evidence="2" type="ORF">GCM10011489_28610</name>
</gene>
<name>A0A916WY91_9ACTN</name>
<dbReference type="SUPFAM" id="SSF56645">
    <property type="entry name" value="Acyl-CoA dehydrogenase NM domain-like"/>
    <property type="match status" value="1"/>
</dbReference>
<evidence type="ECO:0000313" key="3">
    <source>
        <dbReference type="Proteomes" id="UP000621454"/>
    </source>
</evidence>
<reference evidence="2" key="2">
    <citation type="submission" date="2020-09" db="EMBL/GenBank/DDBJ databases">
        <authorList>
            <person name="Sun Q."/>
            <person name="Zhou Y."/>
        </authorList>
    </citation>
    <scope>NUCLEOTIDE SEQUENCE</scope>
    <source>
        <strain evidence="2">CGMCC 1.12827</strain>
    </source>
</reference>
<accession>A0A916WY91</accession>
<keyword evidence="3" id="KW-1185">Reference proteome</keyword>
<comment type="caution">
    <text evidence="2">The sequence shown here is derived from an EMBL/GenBank/DDBJ whole genome shotgun (WGS) entry which is preliminary data.</text>
</comment>
<dbReference type="Pfam" id="PF02771">
    <property type="entry name" value="Acyl-CoA_dh_N"/>
    <property type="match status" value="1"/>
</dbReference>
<dbReference type="AlphaFoldDB" id="A0A916WY91"/>
<sequence>MSVHVDAALDVAERVLAPDAARVDAEGVIPQAHLEAIARAGLYGVAATAGPAEMGLIGEILVSGCLATGFVWAQHHGVLTAVMRAGDDALAEQLVRGTRIAGVSFSGLSSHGHTVRAEPVAGGHRLTGRSVFLTGWGIVDLLGIWAHDPDTGSASMFLIDRPEMLHGADATPLPLIAGQGSNTVAVAWDAVVGGEPIARVLDDHRSPSAAAGIRINAALALGVCRAAIRELVALGASAEAAHAQDQLDALRAEFDAVVEGGTPAGGASEVTTSQAAASDAALYRLRGQGALLALRLAAGVTAVTGSRSVLRGSAAERLLREAQFAAVSANRPAIGDATLRGLSLRTD</sequence>
<dbReference type="EMBL" id="BMGC01000023">
    <property type="protein sequence ID" value="GGB39202.1"/>
    <property type="molecule type" value="Genomic_DNA"/>
</dbReference>
<dbReference type="Gene3D" id="1.10.540.10">
    <property type="entry name" value="Acyl-CoA dehydrogenase/oxidase, N-terminal domain"/>
    <property type="match status" value="1"/>
</dbReference>
<organism evidence="2 3">
    <name type="scientific">Gordonia jinhuaensis</name>
    <dbReference type="NCBI Taxonomy" id="1517702"/>
    <lineage>
        <taxon>Bacteria</taxon>
        <taxon>Bacillati</taxon>
        <taxon>Actinomycetota</taxon>
        <taxon>Actinomycetes</taxon>
        <taxon>Mycobacteriales</taxon>
        <taxon>Gordoniaceae</taxon>
        <taxon>Gordonia</taxon>
    </lineage>
</organism>
<protein>
    <recommendedName>
        <fullName evidence="1">Acyl-CoA dehydrogenase/oxidase N-terminal domain-containing protein</fullName>
    </recommendedName>
</protein>
<reference evidence="2" key="1">
    <citation type="journal article" date="2014" name="Int. J. Syst. Evol. Microbiol.">
        <title>Complete genome sequence of Corynebacterium casei LMG S-19264T (=DSM 44701T), isolated from a smear-ripened cheese.</title>
        <authorList>
            <consortium name="US DOE Joint Genome Institute (JGI-PGF)"/>
            <person name="Walter F."/>
            <person name="Albersmeier A."/>
            <person name="Kalinowski J."/>
            <person name="Ruckert C."/>
        </authorList>
    </citation>
    <scope>NUCLEOTIDE SEQUENCE</scope>
    <source>
        <strain evidence="2">CGMCC 1.12827</strain>
    </source>
</reference>
<feature type="domain" description="Acyl-CoA dehydrogenase/oxidase N-terminal" evidence="1">
    <location>
        <begin position="6"/>
        <end position="95"/>
    </location>
</feature>
<dbReference type="GO" id="GO:0050660">
    <property type="term" value="F:flavin adenine dinucleotide binding"/>
    <property type="evidence" value="ECO:0007669"/>
    <property type="project" value="InterPro"/>
</dbReference>